<feature type="domain" description="GP-PDE" evidence="9">
    <location>
        <begin position="361"/>
        <end position="637"/>
    </location>
</feature>
<protein>
    <recommendedName>
        <fullName evidence="9">GP-PDE domain-containing protein</fullName>
    </recommendedName>
</protein>
<proteinExistence type="inferred from homology"/>
<dbReference type="SUPFAM" id="SSF51695">
    <property type="entry name" value="PLC-like phosphodiesterases"/>
    <property type="match status" value="1"/>
</dbReference>
<gene>
    <name evidence="10" type="ORF">ACHAWO_010785</name>
</gene>
<name>A0ABD3QP52_9STRA</name>
<evidence type="ECO:0000256" key="6">
    <source>
        <dbReference type="ARBA" id="ARBA00023098"/>
    </source>
</evidence>
<dbReference type="PROSITE" id="PS51704">
    <property type="entry name" value="GP_PDE"/>
    <property type="match status" value="1"/>
</dbReference>
<evidence type="ECO:0000256" key="5">
    <source>
        <dbReference type="ARBA" id="ARBA00022989"/>
    </source>
</evidence>
<feature type="region of interest" description="Disordered" evidence="8">
    <location>
        <begin position="571"/>
        <end position="597"/>
    </location>
</feature>
<feature type="compositionally biased region" description="Low complexity" evidence="8">
    <location>
        <begin position="571"/>
        <end position="583"/>
    </location>
</feature>
<dbReference type="GO" id="GO:0005737">
    <property type="term" value="C:cytoplasm"/>
    <property type="evidence" value="ECO:0007669"/>
    <property type="project" value="UniProtKB-ARBA"/>
</dbReference>
<evidence type="ECO:0000313" key="11">
    <source>
        <dbReference type="Proteomes" id="UP001530400"/>
    </source>
</evidence>
<evidence type="ECO:0000259" key="9">
    <source>
        <dbReference type="PROSITE" id="PS51704"/>
    </source>
</evidence>
<dbReference type="InterPro" id="IPR030395">
    <property type="entry name" value="GP_PDE_dom"/>
</dbReference>
<reference evidence="10 11" key="1">
    <citation type="submission" date="2024-10" db="EMBL/GenBank/DDBJ databases">
        <title>Updated reference genomes for cyclostephanoid diatoms.</title>
        <authorList>
            <person name="Roberts W.R."/>
            <person name="Alverson A.J."/>
        </authorList>
    </citation>
    <scope>NUCLEOTIDE SEQUENCE [LARGE SCALE GENOMIC DNA]</scope>
    <source>
        <strain evidence="10 11">AJA010-31</strain>
    </source>
</reference>
<feature type="compositionally biased region" description="Low complexity" evidence="8">
    <location>
        <begin position="49"/>
        <end position="62"/>
    </location>
</feature>
<evidence type="ECO:0000256" key="2">
    <source>
        <dbReference type="ARBA" id="ARBA00007277"/>
    </source>
</evidence>
<comment type="subcellular location">
    <subcellularLocation>
        <location evidence="1">Membrane</location>
    </subcellularLocation>
</comment>
<dbReference type="Pfam" id="PF03009">
    <property type="entry name" value="GDPD"/>
    <property type="match status" value="1"/>
</dbReference>
<evidence type="ECO:0000256" key="8">
    <source>
        <dbReference type="SAM" id="MobiDB-lite"/>
    </source>
</evidence>
<keyword evidence="5" id="KW-1133">Transmembrane helix</keyword>
<dbReference type="GO" id="GO:0008081">
    <property type="term" value="F:phosphoric diester hydrolase activity"/>
    <property type="evidence" value="ECO:0007669"/>
    <property type="project" value="UniProtKB-ARBA"/>
</dbReference>
<evidence type="ECO:0000313" key="10">
    <source>
        <dbReference type="EMBL" id="KAL3801691.1"/>
    </source>
</evidence>
<feature type="compositionally biased region" description="Pro residues" evidence="8">
    <location>
        <begin position="38"/>
        <end position="48"/>
    </location>
</feature>
<dbReference type="InterPro" id="IPR052271">
    <property type="entry name" value="GDPD-Related"/>
</dbReference>
<dbReference type="AlphaFoldDB" id="A0ABD3QP52"/>
<dbReference type="Proteomes" id="UP001530400">
    <property type="component" value="Unassembled WGS sequence"/>
</dbReference>
<keyword evidence="6" id="KW-0443">Lipid metabolism</keyword>
<dbReference type="Gene3D" id="3.20.20.190">
    <property type="entry name" value="Phosphatidylinositol (PI) phosphodiesterase"/>
    <property type="match status" value="1"/>
</dbReference>
<evidence type="ECO:0000256" key="4">
    <source>
        <dbReference type="ARBA" id="ARBA00022801"/>
    </source>
</evidence>
<dbReference type="InterPro" id="IPR017946">
    <property type="entry name" value="PLC-like_Pdiesterase_TIM-brl"/>
</dbReference>
<feature type="region of interest" description="Disordered" evidence="8">
    <location>
        <begin position="111"/>
        <end position="136"/>
    </location>
</feature>
<dbReference type="EMBL" id="JALLPJ020000126">
    <property type="protein sequence ID" value="KAL3801691.1"/>
    <property type="molecule type" value="Genomic_DNA"/>
</dbReference>
<keyword evidence="3" id="KW-0812">Transmembrane</keyword>
<evidence type="ECO:0000256" key="1">
    <source>
        <dbReference type="ARBA" id="ARBA00004370"/>
    </source>
</evidence>
<keyword evidence="11" id="KW-1185">Reference proteome</keyword>
<evidence type="ECO:0000256" key="7">
    <source>
        <dbReference type="ARBA" id="ARBA00023136"/>
    </source>
</evidence>
<organism evidence="10 11">
    <name type="scientific">Cyclotella atomus</name>
    <dbReference type="NCBI Taxonomy" id="382360"/>
    <lineage>
        <taxon>Eukaryota</taxon>
        <taxon>Sar</taxon>
        <taxon>Stramenopiles</taxon>
        <taxon>Ochrophyta</taxon>
        <taxon>Bacillariophyta</taxon>
        <taxon>Coscinodiscophyceae</taxon>
        <taxon>Thalassiosirophycidae</taxon>
        <taxon>Stephanodiscales</taxon>
        <taxon>Stephanodiscaceae</taxon>
        <taxon>Cyclotella</taxon>
    </lineage>
</organism>
<dbReference type="GO" id="GO:0006629">
    <property type="term" value="P:lipid metabolic process"/>
    <property type="evidence" value="ECO:0007669"/>
    <property type="project" value="UniProtKB-KW"/>
</dbReference>
<feature type="region of interest" description="Disordered" evidence="8">
    <location>
        <begin position="34"/>
        <end position="72"/>
    </location>
</feature>
<keyword evidence="4" id="KW-0378">Hydrolase</keyword>
<accession>A0ABD3QP52</accession>
<comment type="caution">
    <text evidence="10">The sequence shown here is derived from an EMBL/GenBank/DDBJ whole genome shotgun (WGS) entry which is preliminary data.</text>
</comment>
<feature type="compositionally biased region" description="Basic and acidic residues" evidence="8">
    <location>
        <begin position="115"/>
        <end position="128"/>
    </location>
</feature>
<sequence length="811" mass="91151">MVKFGRHVDFFVANELHSRSLYVVPYKEIQHKTCIDPNPDPPAPPSPTPLHSTSTTPRTSRPVSPPHHPQWHLEEEDSPQFIEHNHITLGATTGAELASAVRQMLIAHNRTNSEVPRHTDTEQQHDNTEISNTEDTDSSAIDAHFFANRFQTEWRIALKRASIDFERAMKLFWSEVFTAISDSKDEDAIRGALPDAALQIYVSTVKSREEAQELLSFLKDIHATALINAEALRKLVKKFDKLQMHKKGEHRLSGTLLPEVYSSNFTVALPSLEAGLTILRVLLGNEEEDGDEYNPDEEERIKRLIMMDGDLKEVTAAFMKGNYFQSHRNNKEQDEILVRKRKDELIWLRNMVESIDPVYIPFLVAHRGFHSIHDRSDVRPLENSLMAYEAAWASGIHLCECDIRLTKDERIILAHDDNFARLGMDPTSPLCKRAVEEMTYKELMNCPLKSGARPPLLFDVLRSAIAISDDAKMIVEIKAGNTGASTALAKMFTRHPALMEHVAVIMSFDVYIMHNLRREMAAVYEQLYGQQSEEKKSDGEANNDAHPLIGSRSNIALGSCLSTSPMLHPSGNLSSSPLLHPNLLGGGHNRGPSHSRLPTVLGGHNRLDSRDHFGLGMGISMLNLAGEGEMTTTSSSSFLPTVQSHQRHASRGSLNILMDQQQQQQFLPENELPVKDSNPKHFPKLLLITVAKTPSSEYELQVDITDQKKVARLDSWLRGGDGGTLDGVYMQFQKQMFDPEGSETMRNLASRYNVGIWGANPVPDDWETFHRLVTECHVSQVNTGLPKHFRRKVKRSQSATNLAATMSLFTE</sequence>
<keyword evidence="7" id="KW-0472">Membrane</keyword>
<dbReference type="PANTHER" id="PTHR42758:SF2">
    <property type="entry name" value="PHOSPHATIDYLGLYCEROL PHOSPHOLIPASE C"/>
    <property type="match status" value="1"/>
</dbReference>
<comment type="similarity">
    <text evidence="2">Belongs to the glycerophosphoryl diester phosphodiesterase family.</text>
</comment>
<evidence type="ECO:0000256" key="3">
    <source>
        <dbReference type="ARBA" id="ARBA00022692"/>
    </source>
</evidence>
<dbReference type="PANTHER" id="PTHR42758">
    <property type="entry name" value="PHOSPHATIDYLGLYCEROL PHOSPHOLIPASE C"/>
    <property type="match status" value="1"/>
</dbReference>
<dbReference type="GO" id="GO:0016020">
    <property type="term" value="C:membrane"/>
    <property type="evidence" value="ECO:0007669"/>
    <property type="project" value="UniProtKB-SubCell"/>
</dbReference>